<dbReference type="Pfam" id="PF13460">
    <property type="entry name" value="NAD_binding_10"/>
    <property type="match status" value="1"/>
</dbReference>
<dbReference type="InterPro" id="IPR016040">
    <property type="entry name" value="NAD(P)-bd_dom"/>
</dbReference>
<dbReference type="SUPFAM" id="SSF51735">
    <property type="entry name" value="NAD(P)-binding Rossmann-fold domains"/>
    <property type="match status" value="1"/>
</dbReference>
<dbReference type="InterPro" id="IPR036291">
    <property type="entry name" value="NAD(P)-bd_dom_sf"/>
</dbReference>
<accession>A0A9D2D614</accession>
<gene>
    <name evidence="2" type="ORF">H9726_01205</name>
</gene>
<comment type="caution">
    <text evidence="2">The sequence shown here is derived from an EMBL/GenBank/DDBJ whole genome shotgun (WGS) entry which is preliminary data.</text>
</comment>
<dbReference type="EMBL" id="DXCF01000004">
    <property type="protein sequence ID" value="HIZ09081.1"/>
    <property type="molecule type" value="Genomic_DNA"/>
</dbReference>
<protein>
    <submittedName>
        <fullName evidence="2">SDR family oxidoreductase</fullName>
    </submittedName>
</protein>
<evidence type="ECO:0000313" key="2">
    <source>
        <dbReference type="EMBL" id="HIZ09081.1"/>
    </source>
</evidence>
<dbReference type="AlphaFoldDB" id="A0A9D2D614"/>
<evidence type="ECO:0000313" key="3">
    <source>
        <dbReference type="Proteomes" id="UP000824025"/>
    </source>
</evidence>
<dbReference type="Proteomes" id="UP000824025">
    <property type="component" value="Unassembled WGS sequence"/>
</dbReference>
<name>A0A9D2D614_9FIRM</name>
<reference evidence="2" key="2">
    <citation type="submission" date="2021-04" db="EMBL/GenBank/DDBJ databases">
        <authorList>
            <person name="Gilroy R."/>
        </authorList>
    </citation>
    <scope>NUCLEOTIDE SEQUENCE</scope>
    <source>
        <strain evidence="2">CHK192-19661</strain>
    </source>
</reference>
<proteinExistence type="predicted"/>
<reference evidence="2" key="1">
    <citation type="journal article" date="2021" name="PeerJ">
        <title>Extensive microbial diversity within the chicken gut microbiome revealed by metagenomics and culture.</title>
        <authorList>
            <person name="Gilroy R."/>
            <person name="Ravi A."/>
            <person name="Getino M."/>
            <person name="Pursley I."/>
            <person name="Horton D.L."/>
            <person name="Alikhan N.F."/>
            <person name="Baker D."/>
            <person name="Gharbi K."/>
            <person name="Hall N."/>
            <person name="Watson M."/>
            <person name="Adriaenssens E.M."/>
            <person name="Foster-Nyarko E."/>
            <person name="Jarju S."/>
            <person name="Secka A."/>
            <person name="Antonio M."/>
            <person name="Oren A."/>
            <person name="Chaudhuri R.R."/>
            <person name="La Ragione R."/>
            <person name="Hildebrand F."/>
            <person name="Pallen M.J."/>
        </authorList>
    </citation>
    <scope>NUCLEOTIDE SEQUENCE</scope>
    <source>
        <strain evidence="2">CHK192-19661</strain>
    </source>
</reference>
<evidence type="ECO:0000259" key="1">
    <source>
        <dbReference type="Pfam" id="PF13460"/>
    </source>
</evidence>
<dbReference type="Gene3D" id="3.40.50.720">
    <property type="entry name" value="NAD(P)-binding Rossmann-like Domain"/>
    <property type="match status" value="1"/>
</dbReference>
<sequence length="215" mass="23873">MKVALFWSEGEVGGAVLRKLTDGGDFVCVYTDAPAKARIDSINYEIQRGGVHDAEAMERTVQDADVVVCLIEPISRGSKKDVSTPYADGIENVLSVMKKYRKSRIYLVAPVCNAEKEKGRILRFFTKFFRSFAPHVYRDSCKAIEEVKNSGADFTVIRYMNPYLKNKKAGYLISEDGSKAKAGVSGENLARCVCDVVRGNLYGGCMPVVYNKKQD</sequence>
<organism evidence="2 3">
    <name type="scientific">Candidatus Borkfalkia avicola</name>
    <dbReference type="NCBI Taxonomy" id="2838503"/>
    <lineage>
        <taxon>Bacteria</taxon>
        <taxon>Bacillati</taxon>
        <taxon>Bacillota</taxon>
        <taxon>Clostridia</taxon>
        <taxon>Christensenellales</taxon>
        <taxon>Christensenellaceae</taxon>
        <taxon>Candidatus Borkfalkia</taxon>
    </lineage>
</organism>
<feature type="domain" description="NAD(P)-binding" evidence="1">
    <location>
        <begin position="9"/>
        <end position="197"/>
    </location>
</feature>